<name>A0ACC5R1M7_9HYPH</name>
<evidence type="ECO:0000313" key="1">
    <source>
        <dbReference type="EMBL" id="MBK1866512.1"/>
    </source>
</evidence>
<organism evidence="1 2">
    <name type="scientific">Taklimakanibacter albus</name>
    <dbReference type="NCBI Taxonomy" id="2800327"/>
    <lineage>
        <taxon>Bacteria</taxon>
        <taxon>Pseudomonadati</taxon>
        <taxon>Pseudomonadota</taxon>
        <taxon>Alphaproteobacteria</taxon>
        <taxon>Hyphomicrobiales</taxon>
        <taxon>Aestuariivirgaceae</taxon>
        <taxon>Taklimakanibacter</taxon>
    </lineage>
</organism>
<proteinExistence type="predicted"/>
<accession>A0ACC5R1M7</accession>
<gene>
    <name evidence="1" type="ORF">JHL16_09130</name>
</gene>
<keyword evidence="2" id="KW-1185">Reference proteome</keyword>
<comment type="caution">
    <text evidence="1">The sequence shown here is derived from an EMBL/GenBank/DDBJ whole genome shotgun (WGS) entry which is preliminary data.</text>
</comment>
<dbReference type="EMBL" id="JAENHL010000006">
    <property type="protein sequence ID" value="MBK1866512.1"/>
    <property type="molecule type" value="Genomic_DNA"/>
</dbReference>
<protein>
    <submittedName>
        <fullName evidence="1">CsbD family protein</fullName>
    </submittedName>
</protein>
<sequence length="57" mass="5959">MNKDQIAGSAKIAKGTVKELSGKASGDAKLKSTGKVDRFWGRIQKAIGGLRSTLVGK</sequence>
<dbReference type="Proteomes" id="UP000616151">
    <property type="component" value="Unassembled WGS sequence"/>
</dbReference>
<evidence type="ECO:0000313" key="2">
    <source>
        <dbReference type="Proteomes" id="UP000616151"/>
    </source>
</evidence>
<reference evidence="1" key="1">
    <citation type="submission" date="2021-01" db="EMBL/GenBank/DDBJ databases">
        <authorList>
            <person name="Sun Q."/>
        </authorList>
    </citation>
    <scope>NUCLEOTIDE SEQUENCE</scope>
    <source>
        <strain evidence="1">YIM B02566</strain>
    </source>
</reference>